<organism evidence="1 2">
    <name type="scientific">Crenichthys baileyi</name>
    <name type="common">White River springfish</name>
    <dbReference type="NCBI Taxonomy" id="28760"/>
    <lineage>
        <taxon>Eukaryota</taxon>
        <taxon>Metazoa</taxon>
        <taxon>Chordata</taxon>
        <taxon>Craniata</taxon>
        <taxon>Vertebrata</taxon>
        <taxon>Euteleostomi</taxon>
        <taxon>Actinopterygii</taxon>
        <taxon>Neopterygii</taxon>
        <taxon>Teleostei</taxon>
        <taxon>Neoteleostei</taxon>
        <taxon>Acanthomorphata</taxon>
        <taxon>Ovalentaria</taxon>
        <taxon>Atherinomorphae</taxon>
        <taxon>Cyprinodontiformes</taxon>
        <taxon>Goodeidae</taxon>
        <taxon>Crenichthys</taxon>
    </lineage>
</organism>
<sequence>MPRVHILKPLWLLQRRRRCSQQDTHDSSLPTHNKTRQLQEHLKGKAVSEAQQNRGVTGRCCGAAVAHQQVINLGSKGVEIQKEASARCLTSVEMFLPEFLWA</sequence>
<proteinExistence type="predicted"/>
<name>A0AAV9RFW0_9TELE</name>
<keyword evidence="2" id="KW-1185">Reference proteome</keyword>
<dbReference type="EMBL" id="JAHHUM010001948">
    <property type="protein sequence ID" value="KAK5607789.1"/>
    <property type="molecule type" value="Genomic_DNA"/>
</dbReference>
<dbReference type="Proteomes" id="UP001311232">
    <property type="component" value="Unassembled WGS sequence"/>
</dbReference>
<comment type="caution">
    <text evidence="1">The sequence shown here is derived from an EMBL/GenBank/DDBJ whole genome shotgun (WGS) entry which is preliminary data.</text>
</comment>
<dbReference type="AlphaFoldDB" id="A0AAV9RFW0"/>
<evidence type="ECO:0000313" key="2">
    <source>
        <dbReference type="Proteomes" id="UP001311232"/>
    </source>
</evidence>
<accession>A0AAV9RFW0</accession>
<protein>
    <submittedName>
        <fullName evidence="1">Uncharacterized protein</fullName>
    </submittedName>
</protein>
<reference evidence="1 2" key="1">
    <citation type="submission" date="2021-06" db="EMBL/GenBank/DDBJ databases">
        <authorList>
            <person name="Palmer J.M."/>
        </authorList>
    </citation>
    <scope>NUCLEOTIDE SEQUENCE [LARGE SCALE GENOMIC DNA]</scope>
    <source>
        <strain evidence="1 2">MEX-2019</strain>
        <tissue evidence="1">Muscle</tissue>
    </source>
</reference>
<evidence type="ECO:0000313" key="1">
    <source>
        <dbReference type="EMBL" id="KAK5607789.1"/>
    </source>
</evidence>
<gene>
    <name evidence="1" type="ORF">CRENBAI_011483</name>
</gene>